<keyword evidence="3" id="KW-0472">Membrane</keyword>
<dbReference type="InterPro" id="IPR014472">
    <property type="entry name" value="CHOPT"/>
</dbReference>
<dbReference type="Proteomes" id="UP000092460">
    <property type="component" value="Unassembled WGS sequence"/>
</dbReference>
<dbReference type="PANTHER" id="PTHR10414:SF37">
    <property type="entry name" value="BB IN A BOXCAR, ISOFORM C"/>
    <property type="match status" value="1"/>
</dbReference>
<organism evidence="4 5">
    <name type="scientific">Glossina palpalis gambiensis</name>
    <dbReference type="NCBI Taxonomy" id="67801"/>
    <lineage>
        <taxon>Eukaryota</taxon>
        <taxon>Metazoa</taxon>
        <taxon>Ecdysozoa</taxon>
        <taxon>Arthropoda</taxon>
        <taxon>Hexapoda</taxon>
        <taxon>Insecta</taxon>
        <taxon>Pterygota</taxon>
        <taxon>Neoptera</taxon>
        <taxon>Endopterygota</taxon>
        <taxon>Diptera</taxon>
        <taxon>Brachycera</taxon>
        <taxon>Muscomorpha</taxon>
        <taxon>Hippoboscoidea</taxon>
        <taxon>Glossinidae</taxon>
        <taxon>Glossina</taxon>
    </lineage>
</organism>
<comment type="subcellular location">
    <subcellularLocation>
        <location evidence="1">Membrane</location>
    </subcellularLocation>
</comment>
<dbReference type="AlphaFoldDB" id="A0A1B0B4T3"/>
<dbReference type="EMBL" id="JXJN01008492">
    <property type="status" value="NOT_ANNOTATED_CDS"/>
    <property type="molecule type" value="Genomic_DNA"/>
</dbReference>
<evidence type="ECO:0000313" key="5">
    <source>
        <dbReference type="Proteomes" id="UP000092460"/>
    </source>
</evidence>
<reference evidence="4" key="2">
    <citation type="submission" date="2020-05" db="UniProtKB">
        <authorList>
            <consortium name="EnsemblMetazoa"/>
        </authorList>
    </citation>
    <scope>IDENTIFICATION</scope>
    <source>
        <strain evidence="4">IAEA</strain>
    </source>
</reference>
<comment type="similarity">
    <text evidence="2">Belongs to the CDP-alcohol phosphatidyltransferase class-I family.</text>
</comment>
<sequence>MENGSVIINQQCQLNEKRDIEIENMRLAPSCGLSRRTSNVVHYIQCKSCTGSHSIAEKQVKRTNTPSLLGELFDYGCDSMFTMFIALSVCISCQLEKYSNWLFFQCFCAIGSFDCSHWQTYISGTFGKIDVTAAQLTTINKHLTSTVFGSEFCLMQLRYLEWQAHTVPSYFAFDIDLSLAVRYAKVTRRYAKANLMRYCAQFSLEKCTHLDLFTIPQPTCNGVNQGTGMNMSSAYEWRHSSSKGFSLNK</sequence>
<name>A0A1B0B4T3_9MUSC</name>
<evidence type="ECO:0000256" key="2">
    <source>
        <dbReference type="ARBA" id="ARBA00010441"/>
    </source>
</evidence>
<dbReference type="EMBL" id="JXJN01008493">
    <property type="status" value="NOT_ANNOTATED_CDS"/>
    <property type="molecule type" value="Genomic_DNA"/>
</dbReference>
<evidence type="ECO:0000256" key="1">
    <source>
        <dbReference type="ARBA" id="ARBA00004370"/>
    </source>
</evidence>
<dbReference type="GO" id="GO:0005794">
    <property type="term" value="C:Golgi apparatus"/>
    <property type="evidence" value="ECO:0007669"/>
    <property type="project" value="TreeGrafter"/>
</dbReference>
<accession>A0A1B0B4T3</accession>
<evidence type="ECO:0000313" key="4">
    <source>
        <dbReference type="EnsemblMetazoa" id="GPPI018890-PA"/>
    </source>
</evidence>
<dbReference type="Gene3D" id="1.20.120.1760">
    <property type="match status" value="1"/>
</dbReference>
<reference evidence="5" key="1">
    <citation type="submission" date="2015-01" db="EMBL/GenBank/DDBJ databases">
        <authorList>
            <person name="Aksoy S."/>
            <person name="Warren W."/>
            <person name="Wilson R.K."/>
        </authorList>
    </citation>
    <scope>NUCLEOTIDE SEQUENCE [LARGE SCALE GENOMIC DNA]</scope>
    <source>
        <strain evidence="5">IAEA</strain>
    </source>
</reference>
<proteinExistence type="inferred from homology"/>
<dbReference type="VEuPathDB" id="VectorBase:GPPI018890"/>
<dbReference type="EnsemblMetazoa" id="GPPI018890-RA">
    <property type="protein sequence ID" value="GPPI018890-PA"/>
    <property type="gene ID" value="GPPI018890"/>
</dbReference>
<dbReference type="GO" id="GO:0004142">
    <property type="term" value="F:diacylglycerol cholinephosphotransferase activity"/>
    <property type="evidence" value="ECO:0007669"/>
    <property type="project" value="TreeGrafter"/>
</dbReference>
<dbReference type="PANTHER" id="PTHR10414">
    <property type="entry name" value="ETHANOLAMINEPHOSPHOTRANSFERASE"/>
    <property type="match status" value="1"/>
</dbReference>
<dbReference type="GO" id="GO:0004307">
    <property type="term" value="F:ethanolaminephosphotransferase activity"/>
    <property type="evidence" value="ECO:0007669"/>
    <property type="project" value="TreeGrafter"/>
</dbReference>
<dbReference type="GO" id="GO:0005789">
    <property type="term" value="C:endoplasmic reticulum membrane"/>
    <property type="evidence" value="ECO:0007669"/>
    <property type="project" value="TreeGrafter"/>
</dbReference>
<evidence type="ECO:0000256" key="3">
    <source>
        <dbReference type="ARBA" id="ARBA00023136"/>
    </source>
</evidence>
<dbReference type="STRING" id="67801.A0A1B0B4T3"/>
<dbReference type="GO" id="GO:0006646">
    <property type="term" value="P:phosphatidylethanolamine biosynthetic process"/>
    <property type="evidence" value="ECO:0007669"/>
    <property type="project" value="TreeGrafter"/>
</dbReference>
<keyword evidence="5" id="KW-1185">Reference proteome</keyword>
<dbReference type="EMBL" id="JXJN01008494">
    <property type="status" value="NOT_ANNOTATED_CDS"/>
    <property type="molecule type" value="Genomic_DNA"/>
</dbReference>
<protein>
    <submittedName>
        <fullName evidence="4">Uncharacterized protein</fullName>
    </submittedName>
</protein>
<dbReference type="InterPro" id="IPR043130">
    <property type="entry name" value="CDP-OH_PTrfase_TM_dom"/>
</dbReference>